<dbReference type="EMBL" id="RXNT01000002">
    <property type="protein sequence ID" value="RTR35735.1"/>
    <property type="molecule type" value="Genomic_DNA"/>
</dbReference>
<dbReference type="AlphaFoldDB" id="A0A431WK06"/>
<dbReference type="InterPro" id="IPR036514">
    <property type="entry name" value="SGNH_hydro_sf"/>
</dbReference>
<evidence type="ECO:0000313" key="2">
    <source>
        <dbReference type="EMBL" id="RTR35735.1"/>
    </source>
</evidence>
<dbReference type="RefSeq" id="WP_126406365.1">
    <property type="nucleotide sequence ID" value="NZ_RXNT01000002.1"/>
</dbReference>
<dbReference type="PANTHER" id="PTHR30383:SF27">
    <property type="entry name" value="SPORE GERMINATION LIPASE LIPC"/>
    <property type="match status" value="1"/>
</dbReference>
<dbReference type="SUPFAM" id="SSF52266">
    <property type="entry name" value="SGNH hydrolase"/>
    <property type="match status" value="1"/>
</dbReference>
<dbReference type="GO" id="GO:0004622">
    <property type="term" value="F:phosphatidylcholine lysophospholipase activity"/>
    <property type="evidence" value="ECO:0007669"/>
    <property type="project" value="TreeGrafter"/>
</dbReference>
<feature type="domain" description="SGNH hydrolase-type esterase" evidence="1">
    <location>
        <begin position="32"/>
        <end position="221"/>
    </location>
</feature>
<dbReference type="InterPro" id="IPR051532">
    <property type="entry name" value="Ester_Hydrolysis_Enzymes"/>
</dbReference>
<comment type="caution">
    <text evidence="2">The sequence shown here is derived from an EMBL/GenBank/DDBJ whole genome shotgun (WGS) entry which is preliminary data.</text>
</comment>
<protein>
    <recommendedName>
        <fullName evidence="1">SGNH hydrolase-type esterase domain-containing protein</fullName>
    </recommendedName>
</protein>
<dbReference type="OrthoDB" id="252349at2"/>
<dbReference type="Gene3D" id="3.40.50.1110">
    <property type="entry name" value="SGNH hydrolase"/>
    <property type="match status" value="1"/>
</dbReference>
<accession>A0A431WK06</accession>
<keyword evidence="3" id="KW-1185">Reference proteome</keyword>
<gene>
    <name evidence="2" type="ORF">EKG37_03630</name>
</gene>
<dbReference type="Proteomes" id="UP000271374">
    <property type="component" value="Unassembled WGS sequence"/>
</dbReference>
<evidence type="ECO:0000313" key="3">
    <source>
        <dbReference type="Proteomes" id="UP000271374"/>
    </source>
</evidence>
<reference evidence="2 3" key="1">
    <citation type="submission" date="2018-12" db="EMBL/GenBank/DDBJ databases">
        <title>Bacillus yapensis draft genome sequence.</title>
        <authorList>
            <person name="Yu L."/>
            <person name="Xu X."/>
            <person name="Tang X."/>
        </authorList>
    </citation>
    <scope>NUCLEOTIDE SEQUENCE [LARGE SCALE GENOMIC DNA]</scope>
    <source>
        <strain evidence="2 3">XXST-01</strain>
    </source>
</reference>
<dbReference type="PANTHER" id="PTHR30383">
    <property type="entry name" value="THIOESTERASE 1/PROTEASE 1/LYSOPHOSPHOLIPASE L1"/>
    <property type="match status" value="1"/>
</dbReference>
<sequence>MKNYFFFIILITIVFGTYSWSMSASREINVVALGDSITYGTGDSKKMGYVERVKNQLEEKEGLPVFVKNYGVPRLTSENILEKLEDTKIQDDVRKANYIFLYIGTNDFRKWIKPAGDKLLTNNMMKGKTIFFDNLQKILGELRSENSLAQIYVFGLYHPYTEFENQHEILDIIELWNHEMVNATNLFKDTYFVPTLDLFQNKPKMEYFQDKLHLNADGYKAIADRAMERIIEIEKNKHSS</sequence>
<evidence type="ECO:0000259" key="1">
    <source>
        <dbReference type="Pfam" id="PF13472"/>
    </source>
</evidence>
<dbReference type="Pfam" id="PF13472">
    <property type="entry name" value="Lipase_GDSL_2"/>
    <property type="match status" value="1"/>
</dbReference>
<proteinExistence type="predicted"/>
<organism evidence="2 3">
    <name type="scientific">Bacillus yapensis</name>
    <dbReference type="NCBI Taxonomy" id="2492960"/>
    <lineage>
        <taxon>Bacteria</taxon>
        <taxon>Bacillati</taxon>
        <taxon>Bacillota</taxon>
        <taxon>Bacilli</taxon>
        <taxon>Bacillales</taxon>
        <taxon>Bacillaceae</taxon>
        <taxon>Bacillus</taxon>
    </lineage>
</organism>
<name>A0A431WK06_9BACI</name>
<dbReference type="InterPro" id="IPR013830">
    <property type="entry name" value="SGNH_hydro"/>
</dbReference>